<protein>
    <recommendedName>
        <fullName evidence="1">Sensor histidine kinase NatK-like C-terminal domain-containing protein</fullName>
    </recommendedName>
</protein>
<proteinExistence type="predicted"/>
<dbReference type="EMBL" id="BOMN01000010">
    <property type="protein sequence ID" value="GIE17663.1"/>
    <property type="molecule type" value="Genomic_DNA"/>
</dbReference>
<evidence type="ECO:0000313" key="2">
    <source>
        <dbReference type="EMBL" id="GIE17663.1"/>
    </source>
</evidence>
<name>A0ABQ3ZGN5_9ACTN</name>
<organism evidence="2 3">
    <name type="scientific">Winogradskya humida</name>
    <dbReference type="NCBI Taxonomy" id="113566"/>
    <lineage>
        <taxon>Bacteria</taxon>
        <taxon>Bacillati</taxon>
        <taxon>Actinomycetota</taxon>
        <taxon>Actinomycetes</taxon>
        <taxon>Micromonosporales</taxon>
        <taxon>Micromonosporaceae</taxon>
        <taxon>Winogradskya</taxon>
    </lineage>
</organism>
<dbReference type="InterPro" id="IPR036890">
    <property type="entry name" value="HATPase_C_sf"/>
</dbReference>
<dbReference type="SUPFAM" id="SSF55874">
    <property type="entry name" value="ATPase domain of HSP90 chaperone/DNA topoisomerase II/histidine kinase"/>
    <property type="match status" value="1"/>
</dbReference>
<accession>A0ABQ3ZGN5</accession>
<dbReference type="Gene3D" id="3.30.565.10">
    <property type="entry name" value="Histidine kinase-like ATPase, C-terminal domain"/>
    <property type="match status" value="1"/>
</dbReference>
<dbReference type="InterPro" id="IPR032834">
    <property type="entry name" value="NatK-like_C"/>
</dbReference>
<evidence type="ECO:0000313" key="3">
    <source>
        <dbReference type="Proteomes" id="UP000603200"/>
    </source>
</evidence>
<keyword evidence="3" id="KW-1185">Reference proteome</keyword>
<dbReference type="Proteomes" id="UP000603200">
    <property type="component" value="Unassembled WGS sequence"/>
</dbReference>
<feature type="domain" description="Sensor histidine kinase NatK-like C-terminal" evidence="1">
    <location>
        <begin position="181"/>
        <end position="277"/>
    </location>
</feature>
<dbReference type="Pfam" id="PF14501">
    <property type="entry name" value="HATPase_c_5"/>
    <property type="match status" value="1"/>
</dbReference>
<comment type="caution">
    <text evidence="2">The sequence shown here is derived from an EMBL/GenBank/DDBJ whole genome shotgun (WGS) entry which is preliminary data.</text>
</comment>
<gene>
    <name evidence="2" type="ORF">Ahu01nite_007650</name>
</gene>
<sequence length="281" mass="31641">MTAWLSGETRRRRRESRTLESRYQDLVERLDDVRVGQRNSAKVVLHSTQAVINQVLEEDRLLIAGTPAGKLVQEINHSLNTPLAQIETAVETLSKSERIDDTERKILKQVGQSIEISWAVLRTYRSLTSLIEIDEIDVRELSELVRATFYAARDQAELRQIHCSATLPNKIAGYENYFIVAILLPLLQNAAESAPENSVVKVDFERRNELVDISVRNMCDSPIEALSAARSAKSNKQGKSHEAVGLQTVSTLLQRIRNSSFHMDTTDNEFVAKLTLPSRSS</sequence>
<reference evidence="2 3" key="1">
    <citation type="submission" date="2021-01" db="EMBL/GenBank/DDBJ databases">
        <title>Whole genome shotgun sequence of Actinoplanes humidus NBRC 14915.</title>
        <authorList>
            <person name="Komaki H."/>
            <person name="Tamura T."/>
        </authorList>
    </citation>
    <scope>NUCLEOTIDE SEQUENCE [LARGE SCALE GENOMIC DNA]</scope>
    <source>
        <strain evidence="2 3">NBRC 14915</strain>
    </source>
</reference>
<evidence type="ECO:0000259" key="1">
    <source>
        <dbReference type="Pfam" id="PF14501"/>
    </source>
</evidence>